<reference evidence="6" key="2">
    <citation type="submission" date="2024-04" db="EMBL/GenBank/DDBJ databases">
        <authorList>
            <person name="Chen Y."/>
            <person name="Shah S."/>
            <person name="Dougan E. K."/>
            <person name="Thang M."/>
            <person name="Chan C."/>
        </authorList>
    </citation>
    <scope>NUCLEOTIDE SEQUENCE [LARGE SCALE GENOMIC DNA]</scope>
</reference>
<reference evidence="5" key="1">
    <citation type="submission" date="2022-10" db="EMBL/GenBank/DDBJ databases">
        <authorList>
            <person name="Chen Y."/>
            <person name="Dougan E. K."/>
            <person name="Chan C."/>
            <person name="Rhodes N."/>
            <person name="Thang M."/>
        </authorList>
    </citation>
    <scope>NUCLEOTIDE SEQUENCE</scope>
</reference>
<dbReference type="Gene3D" id="3.30.360.10">
    <property type="entry name" value="Dihydrodipicolinate Reductase, domain 2"/>
    <property type="match status" value="1"/>
</dbReference>
<accession>A0A9P1FDF8</accession>
<dbReference type="GO" id="GO:0000166">
    <property type="term" value="F:nucleotide binding"/>
    <property type="evidence" value="ECO:0007669"/>
    <property type="project" value="InterPro"/>
</dbReference>
<feature type="domain" description="Gfo/Idh/MocA-like oxidoreductase N-terminal" evidence="2">
    <location>
        <begin position="429"/>
        <end position="557"/>
    </location>
</feature>
<dbReference type="InterPro" id="IPR016187">
    <property type="entry name" value="CTDL_fold"/>
</dbReference>
<evidence type="ECO:0000256" key="1">
    <source>
        <dbReference type="ARBA" id="ARBA00010928"/>
    </source>
</evidence>
<dbReference type="AlphaFoldDB" id="A0A9P1FDF8"/>
<dbReference type="PANTHER" id="PTHR43818:SF5">
    <property type="entry name" value="OXIDOREDUCTASE FAMILY PROTEIN"/>
    <property type="match status" value="1"/>
</dbReference>
<dbReference type="InterPro" id="IPR042095">
    <property type="entry name" value="SUMF_sf"/>
</dbReference>
<dbReference type="Pfam" id="PF03781">
    <property type="entry name" value="FGE-sulfatase"/>
    <property type="match status" value="1"/>
</dbReference>
<comment type="similarity">
    <text evidence="1">Belongs to the Gfo/Idh/MocA family.</text>
</comment>
<dbReference type="PANTHER" id="PTHR43818">
    <property type="entry name" value="BCDNA.GH03377"/>
    <property type="match status" value="1"/>
</dbReference>
<comment type="caution">
    <text evidence="5">The sequence shown here is derived from an EMBL/GenBank/DDBJ whole genome shotgun (WGS) entry which is preliminary data.</text>
</comment>
<evidence type="ECO:0000313" key="8">
    <source>
        <dbReference type="Proteomes" id="UP001152797"/>
    </source>
</evidence>
<evidence type="ECO:0000259" key="4">
    <source>
        <dbReference type="Pfam" id="PF22725"/>
    </source>
</evidence>
<name>A0A9P1FDF8_9DINO</name>
<dbReference type="OrthoDB" id="446809at2759"/>
<evidence type="ECO:0000313" key="7">
    <source>
        <dbReference type="EMBL" id="CAL4759240.1"/>
    </source>
</evidence>
<dbReference type="Gene3D" id="3.90.1580.10">
    <property type="entry name" value="paralog of FGE (formylglycine-generating enzyme)"/>
    <property type="match status" value="1"/>
</dbReference>
<dbReference type="InterPro" id="IPR055170">
    <property type="entry name" value="GFO_IDH_MocA-like_dom"/>
</dbReference>
<dbReference type="Pfam" id="PF01408">
    <property type="entry name" value="GFO_IDH_MocA"/>
    <property type="match status" value="1"/>
</dbReference>
<dbReference type="EMBL" id="CAMXCT020000001">
    <property type="protein sequence ID" value="CAL1125303.1"/>
    <property type="molecule type" value="Genomic_DNA"/>
</dbReference>
<dbReference type="SUPFAM" id="SSF55347">
    <property type="entry name" value="Glyceraldehyde-3-phosphate dehydrogenase-like, C-terminal domain"/>
    <property type="match status" value="1"/>
</dbReference>
<dbReference type="EMBL" id="CAMXCT010000001">
    <property type="protein sequence ID" value="CAI3971928.1"/>
    <property type="molecule type" value="Genomic_DNA"/>
</dbReference>
<dbReference type="SUPFAM" id="SSF56436">
    <property type="entry name" value="C-type lectin-like"/>
    <property type="match status" value="1"/>
</dbReference>
<gene>
    <name evidence="5" type="ORF">C1SCF055_LOCUS518</name>
</gene>
<keyword evidence="7" id="KW-0418">Kinase</keyword>
<dbReference type="Pfam" id="PF22725">
    <property type="entry name" value="GFO_IDH_MocA_C3"/>
    <property type="match status" value="1"/>
</dbReference>
<evidence type="ECO:0000313" key="5">
    <source>
        <dbReference type="EMBL" id="CAI3971928.1"/>
    </source>
</evidence>
<sequence length="816" mass="91344">MFSLSQLRTSYHYEQLGSKKTSCLTLLILMAVVFAPLVGSARAEDPEYSESPQIPDAVAAAEAEMKPYTEIISGTDVTFDMVPIPAGTVLLGSPEDEEDRKEDEGPQVEIEVEPFWMGKHEVTWDAYEIWMFKLDIQRREVLELAPTQLDAFADAITRCTKPYTDMTFGMGKRNYPAICMTQLAAKTYCRWLSAKTGRFYRLPTEAEWEYACRAGTTTAYSFGDDVADLDDYAWHYENCDDTYQPVGKKKPNPWGLYDMHGNVSEWVLDQYDEEAYAKLPKDQPASKCYLEPTTLYSRVVRGGSWDDDPDALRSAARRGSDKSWKAQDPQIPQSVWYHTDALFVGFRVVRPLEEPSEEEKLVYWGAHEVPEQEPDNGEQFMSDQIQETGSLLTSRRRFVQGTTASIVGASVLSGLAIPRSAHAAGDDTIRIGLVGCGGRGTGAASQALRADKNVKLVAMADAFENNLEDKLKQLQKDEEINSKIDVPKDRRFVGFDAYQQLIGSDVDLVILATPPGFRPLHLAAAVAADKHVFMEKPVAVDAPGVRSVIASTAEAKKKGLGLGVGLQRHHQFPYIETIKRLQDGAIGDIVAARVYWNGAGVWTRPRTEDQTEMEYQMRNWYYFNWLCGDHIVEQHIHNLDVINWLKDGYPVSCQGMGGRQVRTDENTGEIFDHHAVEYEYADGSRMFSCCRHIPNCWSSVSEHVHGSKGTADISGAKIETKDSPRWRYRGENPNPYQQEHDELFASIRSGQPLNEGEYGAYSTMTAIMGRMATYSGKQLTWEQALNSEIDLSPNKYAWDAAPPEPSVAVPGVTITV</sequence>
<dbReference type="EMBL" id="CAMXCT030000001">
    <property type="protein sequence ID" value="CAL4759240.1"/>
    <property type="molecule type" value="Genomic_DNA"/>
</dbReference>
<dbReference type="InterPro" id="IPR036291">
    <property type="entry name" value="NAD(P)-bd_dom_sf"/>
</dbReference>
<organism evidence="5">
    <name type="scientific">Cladocopium goreaui</name>
    <dbReference type="NCBI Taxonomy" id="2562237"/>
    <lineage>
        <taxon>Eukaryota</taxon>
        <taxon>Sar</taxon>
        <taxon>Alveolata</taxon>
        <taxon>Dinophyceae</taxon>
        <taxon>Suessiales</taxon>
        <taxon>Symbiodiniaceae</taxon>
        <taxon>Cladocopium</taxon>
    </lineage>
</organism>
<dbReference type="GO" id="GO:0016301">
    <property type="term" value="F:kinase activity"/>
    <property type="evidence" value="ECO:0007669"/>
    <property type="project" value="UniProtKB-KW"/>
</dbReference>
<dbReference type="Proteomes" id="UP001152797">
    <property type="component" value="Unassembled WGS sequence"/>
</dbReference>
<feature type="domain" description="GFO/IDH/MocA-like oxidoreductase" evidence="4">
    <location>
        <begin position="579"/>
        <end position="711"/>
    </location>
</feature>
<protein>
    <submittedName>
        <fullName evidence="7">Serine/threonine-protein kinase pkn1</fullName>
    </submittedName>
</protein>
<dbReference type="Gene3D" id="3.40.50.720">
    <property type="entry name" value="NAD(P)-binding Rossmann-like Domain"/>
    <property type="match status" value="1"/>
</dbReference>
<dbReference type="SUPFAM" id="SSF51735">
    <property type="entry name" value="NAD(P)-binding Rossmann-fold domains"/>
    <property type="match status" value="1"/>
</dbReference>
<dbReference type="InterPro" id="IPR050463">
    <property type="entry name" value="Gfo/Idh/MocA_oxidrdct_glycsds"/>
</dbReference>
<keyword evidence="8" id="KW-1185">Reference proteome</keyword>
<feature type="domain" description="Sulfatase-modifying factor enzyme-like" evidence="3">
    <location>
        <begin position="80"/>
        <end position="328"/>
    </location>
</feature>
<proteinExistence type="inferred from homology"/>
<dbReference type="InterPro" id="IPR000683">
    <property type="entry name" value="Gfo/Idh/MocA-like_OxRdtase_N"/>
</dbReference>
<evidence type="ECO:0000313" key="6">
    <source>
        <dbReference type="EMBL" id="CAL1125303.1"/>
    </source>
</evidence>
<evidence type="ECO:0000259" key="3">
    <source>
        <dbReference type="Pfam" id="PF03781"/>
    </source>
</evidence>
<keyword evidence="7" id="KW-0808">Transferase</keyword>
<evidence type="ECO:0000259" key="2">
    <source>
        <dbReference type="Pfam" id="PF01408"/>
    </source>
</evidence>
<dbReference type="InterPro" id="IPR005532">
    <property type="entry name" value="SUMF_dom"/>
</dbReference>